<name>A0A2M7IDH6_9BACT</name>
<evidence type="ECO:0000256" key="1">
    <source>
        <dbReference type="SAM" id="Phobius"/>
    </source>
</evidence>
<protein>
    <submittedName>
        <fullName evidence="2">Uncharacterized protein</fullName>
    </submittedName>
</protein>
<keyword evidence="1" id="KW-1133">Transmembrane helix</keyword>
<keyword evidence="1" id="KW-0472">Membrane</keyword>
<evidence type="ECO:0000313" key="2">
    <source>
        <dbReference type="EMBL" id="PIW73690.1"/>
    </source>
</evidence>
<evidence type="ECO:0000313" key="3">
    <source>
        <dbReference type="Proteomes" id="UP000230822"/>
    </source>
</evidence>
<dbReference type="Proteomes" id="UP000230822">
    <property type="component" value="Unassembled WGS sequence"/>
</dbReference>
<accession>A0A2M7IDH6</accession>
<proteinExistence type="predicted"/>
<reference evidence="3" key="1">
    <citation type="submission" date="2017-09" db="EMBL/GenBank/DDBJ databases">
        <title>Depth-based differentiation of microbial function through sediment-hosted aquifers and enrichment of novel symbionts in the deep terrestrial subsurface.</title>
        <authorList>
            <person name="Probst A.J."/>
            <person name="Ladd B."/>
            <person name="Jarett J.K."/>
            <person name="Geller-Mcgrath D.E."/>
            <person name="Sieber C.M.K."/>
            <person name="Emerson J.B."/>
            <person name="Anantharaman K."/>
            <person name="Thomas B.C."/>
            <person name="Malmstrom R."/>
            <person name="Stieglmeier M."/>
            <person name="Klingl A."/>
            <person name="Woyke T."/>
            <person name="Ryan C.M."/>
            <person name="Banfield J.F."/>
        </authorList>
    </citation>
    <scope>NUCLEOTIDE SEQUENCE [LARGE SCALE GENOMIC DNA]</scope>
</reference>
<comment type="caution">
    <text evidence="2">The sequence shown here is derived from an EMBL/GenBank/DDBJ whole genome shotgun (WGS) entry which is preliminary data.</text>
</comment>
<feature type="transmembrane region" description="Helical" evidence="1">
    <location>
        <begin position="30"/>
        <end position="48"/>
    </location>
</feature>
<keyword evidence="1" id="KW-0812">Transmembrane</keyword>
<dbReference type="AlphaFoldDB" id="A0A2M7IDH6"/>
<feature type="transmembrane region" description="Helical" evidence="1">
    <location>
        <begin position="7"/>
        <end position="24"/>
    </location>
</feature>
<sequence length="73" mass="8275">MEISRDTIVFQLISIYFNVFLFISMKGLGYILISVGIALLIFVGYNFIKEKNKMASPIPEDKGVRVIFVTPSK</sequence>
<gene>
    <name evidence="2" type="ORF">CO005_00105</name>
</gene>
<organism evidence="2 3">
    <name type="scientific">Candidatus Roizmanbacteria bacterium CG_4_8_14_3_um_filter_34_9</name>
    <dbReference type="NCBI Taxonomy" id="1974832"/>
    <lineage>
        <taxon>Bacteria</taxon>
        <taxon>Candidatus Roizmaniibacteriota</taxon>
    </lineage>
</organism>
<dbReference type="EMBL" id="PFGU01000002">
    <property type="protein sequence ID" value="PIW73690.1"/>
    <property type="molecule type" value="Genomic_DNA"/>
</dbReference>